<gene>
    <name evidence="2" type="ORF">URODEC1_LOCUS52482</name>
</gene>
<dbReference type="AlphaFoldDB" id="A0ABC9A7S3"/>
<dbReference type="EMBL" id="OZ075130">
    <property type="protein sequence ID" value="CAL4974364.1"/>
    <property type="molecule type" value="Genomic_DNA"/>
</dbReference>
<reference evidence="2 3" key="2">
    <citation type="submission" date="2024-10" db="EMBL/GenBank/DDBJ databases">
        <authorList>
            <person name="Ryan C."/>
        </authorList>
    </citation>
    <scope>NUCLEOTIDE SEQUENCE [LARGE SCALE GENOMIC DNA]</scope>
</reference>
<evidence type="ECO:0000313" key="3">
    <source>
        <dbReference type="Proteomes" id="UP001497457"/>
    </source>
</evidence>
<evidence type="ECO:0000313" key="2">
    <source>
        <dbReference type="EMBL" id="CAL4974364.1"/>
    </source>
</evidence>
<sequence>MHIPTQSRLHIPASLSSCSQSPRNPGGGDDVDRISALSDALLQTSLSFVRQAPSVTATAALSRRWRHVWKRARDLSIKDTYVKYHTDAPGHFDGFVDWVLAQRSGDADMDSLRIAVHWERCPSLGKTNDWIRYGTQRVIGDFRLRIPSMGGKVTDQTAVELPSYGRVASISLDLSGHGLRLPTTARYEELTELTLNHELDVTAPNLLVLNLKLTHSRIARIVAPRLQEVRMFINPLDPRQDLHGLTSVRSLGVIQLDMHAQYRRDREDSFWLLRNCPGVKDVEVSLSFLHDGGGRTKDHVVDAMLEAGADPPPGLRGATARV</sequence>
<feature type="compositionally biased region" description="Polar residues" evidence="1">
    <location>
        <begin position="1"/>
        <end position="23"/>
    </location>
</feature>
<keyword evidence="3" id="KW-1185">Reference proteome</keyword>
<organism evidence="2 3">
    <name type="scientific">Urochloa decumbens</name>
    <dbReference type="NCBI Taxonomy" id="240449"/>
    <lineage>
        <taxon>Eukaryota</taxon>
        <taxon>Viridiplantae</taxon>
        <taxon>Streptophyta</taxon>
        <taxon>Embryophyta</taxon>
        <taxon>Tracheophyta</taxon>
        <taxon>Spermatophyta</taxon>
        <taxon>Magnoliopsida</taxon>
        <taxon>Liliopsida</taxon>
        <taxon>Poales</taxon>
        <taxon>Poaceae</taxon>
        <taxon>PACMAD clade</taxon>
        <taxon>Panicoideae</taxon>
        <taxon>Panicodae</taxon>
        <taxon>Paniceae</taxon>
        <taxon>Melinidinae</taxon>
        <taxon>Urochloa</taxon>
    </lineage>
</organism>
<name>A0ABC9A7S3_9POAL</name>
<evidence type="ECO:0008006" key="4">
    <source>
        <dbReference type="Google" id="ProtNLM"/>
    </source>
</evidence>
<reference evidence="3" key="1">
    <citation type="submission" date="2024-06" db="EMBL/GenBank/DDBJ databases">
        <authorList>
            <person name="Ryan C."/>
        </authorList>
    </citation>
    <scope>NUCLEOTIDE SEQUENCE [LARGE SCALE GENOMIC DNA]</scope>
</reference>
<dbReference type="PANTHER" id="PTHR34223:SF99">
    <property type="entry name" value="OS04G0440200 PROTEIN"/>
    <property type="match status" value="1"/>
</dbReference>
<feature type="region of interest" description="Disordered" evidence="1">
    <location>
        <begin position="1"/>
        <end position="29"/>
    </location>
</feature>
<proteinExistence type="predicted"/>
<evidence type="ECO:0000256" key="1">
    <source>
        <dbReference type="SAM" id="MobiDB-lite"/>
    </source>
</evidence>
<accession>A0ABC9A7S3</accession>
<dbReference type="Proteomes" id="UP001497457">
    <property type="component" value="Chromosome 20rd"/>
</dbReference>
<dbReference type="PANTHER" id="PTHR34223">
    <property type="entry name" value="OS11G0201299 PROTEIN"/>
    <property type="match status" value="1"/>
</dbReference>
<protein>
    <recommendedName>
        <fullName evidence="4">F-box domain-containing protein</fullName>
    </recommendedName>
</protein>
<dbReference type="InterPro" id="IPR053197">
    <property type="entry name" value="F-box_SCFL_complex_component"/>
</dbReference>